<protein>
    <submittedName>
        <fullName evidence="10">Wzz/FepE/Etk N-terminal domain-containing protein</fullName>
    </submittedName>
</protein>
<evidence type="ECO:0000256" key="7">
    <source>
        <dbReference type="SAM" id="MobiDB-lite"/>
    </source>
</evidence>
<evidence type="ECO:0000256" key="3">
    <source>
        <dbReference type="ARBA" id="ARBA00022475"/>
    </source>
</evidence>
<keyword evidence="11" id="KW-1185">Reference proteome</keyword>
<comment type="subcellular location">
    <subcellularLocation>
        <location evidence="1">Cell membrane</location>
        <topology evidence="1">Multi-pass membrane protein</topology>
    </subcellularLocation>
</comment>
<gene>
    <name evidence="10" type="ORF">P9847_00105</name>
</gene>
<proteinExistence type="inferred from homology"/>
<evidence type="ECO:0000256" key="2">
    <source>
        <dbReference type="ARBA" id="ARBA00006683"/>
    </source>
</evidence>
<comment type="caution">
    <text evidence="10">The sequence shown here is derived from an EMBL/GenBank/DDBJ whole genome shotgun (WGS) entry which is preliminary data.</text>
</comment>
<dbReference type="EMBL" id="JARTLD010000001">
    <property type="protein sequence ID" value="MED5015702.1"/>
    <property type="molecule type" value="Genomic_DNA"/>
</dbReference>
<sequence>MELKLMIQMLKKRLWLIIAFVVVCTAGAGLYSKYMMTPVYQAESTLIVNKMSMEQGPRGLDVNEITSNIMLINSYKVIITSASIMDKVAVQHPEFGVTSQELADHLEVVTVQNSQVITLKMKDPSYARAMGIVNAVAKVFKEQIPQIMKVDNISILDNAKPETDPAPVSPRLKVNMAVAFAASFLIVVGIVLLLEYLDDTVKNEYDVERYLELTTLGSIRKMKKSDLQTRSSNRTKKQAGEKYATLSQ</sequence>
<evidence type="ECO:0000256" key="4">
    <source>
        <dbReference type="ARBA" id="ARBA00022692"/>
    </source>
</evidence>
<evidence type="ECO:0000313" key="11">
    <source>
        <dbReference type="Proteomes" id="UP001343257"/>
    </source>
</evidence>
<dbReference type="InterPro" id="IPR003856">
    <property type="entry name" value="LPS_length_determ_N"/>
</dbReference>
<keyword evidence="4 8" id="KW-0812">Transmembrane</keyword>
<dbReference type="RefSeq" id="WP_328274343.1">
    <property type="nucleotide sequence ID" value="NZ_JARTLD010000001.1"/>
</dbReference>
<evidence type="ECO:0000259" key="9">
    <source>
        <dbReference type="Pfam" id="PF02706"/>
    </source>
</evidence>
<dbReference type="PANTHER" id="PTHR32309">
    <property type="entry name" value="TYROSINE-PROTEIN KINASE"/>
    <property type="match status" value="1"/>
</dbReference>
<evidence type="ECO:0000313" key="10">
    <source>
        <dbReference type="EMBL" id="MED5015702.1"/>
    </source>
</evidence>
<accession>A0ABU6PMR9</accession>
<keyword evidence="5 8" id="KW-1133">Transmembrane helix</keyword>
<organism evidence="10 11">
    <name type="scientific">Paenibacillus chibensis</name>
    <dbReference type="NCBI Taxonomy" id="59846"/>
    <lineage>
        <taxon>Bacteria</taxon>
        <taxon>Bacillati</taxon>
        <taxon>Bacillota</taxon>
        <taxon>Bacilli</taxon>
        <taxon>Bacillales</taxon>
        <taxon>Paenibacillaceae</taxon>
        <taxon>Paenibacillus</taxon>
    </lineage>
</organism>
<keyword evidence="6 8" id="KW-0472">Membrane</keyword>
<feature type="region of interest" description="Disordered" evidence="7">
    <location>
        <begin position="224"/>
        <end position="248"/>
    </location>
</feature>
<keyword evidence="3" id="KW-1003">Cell membrane</keyword>
<comment type="similarity">
    <text evidence="2">Belongs to the CpsC/CapA family.</text>
</comment>
<evidence type="ECO:0000256" key="5">
    <source>
        <dbReference type="ARBA" id="ARBA00022989"/>
    </source>
</evidence>
<dbReference type="Proteomes" id="UP001343257">
    <property type="component" value="Unassembled WGS sequence"/>
</dbReference>
<evidence type="ECO:0000256" key="6">
    <source>
        <dbReference type="ARBA" id="ARBA00023136"/>
    </source>
</evidence>
<reference evidence="10 11" key="1">
    <citation type="submission" date="2023-03" db="EMBL/GenBank/DDBJ databases">
        <title>Bacillus Genome Sequencing.</title>
        <authorList>
            <person name="Dunlap C."/>
        </authorList>
    </citation>
    <scope>NUCLEOTIDE SEQUENCE [LARGE SCALE GENOMIC DNA]</scope>
    <source>
        <strain evidence="10 11">NRS-52</strain>
    </source>
</reference>
<dbReference type="PANTHER" id="PTHR32309:SF13">
    <property type="entry name" value="FERRIC ENTEROBACTIN TRANSPORT PROTEIN FEPE"/>
    <property type="match status" value="1"/>
</dbReference>
<feature type="transmembrane region" description="Helical" evidence="8">
    <location>
        <begin position="174"/>
        <end position="194"/>
    </location>
</feature>
<dbReference type="Pfam" id="PF02706">
    <property type="entry name" value="Wzz"/>
    <property type="match status" value="1"/>
</dbReference>
<name>A0ABU6PMR9_9BACL</name>
<feature type="domain" description="Polysaccharide chain length determinant N-terminal" evidence="9">
    <location>
        <begin position="2"/>
        <end position="90"/>
    </location>
</feature>
<evidence type="ECO:0000256" key="1">
    <source>
        <dbReference type="ARBA" id="ARBA00004651"/>
    </source>
</evidence>
<dbReference type="InterPro" id="IPR050445">
    <property type="entry name" value="Bact_polysacc_biosynth/exp"/>
</dbReference>
<evidence type="ECO:0000256" key="8">
    <source>
        <dbReference type="SAM" id="Phobius"/>
    </source>
</evidence>